<dbReference type="InterPro" id="IPR014031">
    <property type="entry name" value="Ketoacyl_synth_C"/>
</dbReference>
<dbReference type="SMART" id="SM00827">
    <property type="entry name" value="PKS_AT"/>
    <property type="match status" value="2"/>
</dbReference>
<dbReference type="Proteomes" id="UP000185596">
    <property type="component" value="Unassembled WGS sequence"/>
</dbReference>
<evidence type="ECO:0000259" key="5">
    <source>
        <dbReference type="PROSITE" id="PS52004"/>
    </source>
</evidence>
<evidence type="ECO:0000256" key="4">
    <source>
        <dbReference type="ARBA" id="ARBA00023315"/>
    </source>
</evidence>
<dbReference type="PANTHER" id="PTHR43775">
    <property type="entry name" value="FATTY ACID SYNTHASE"/>
    <property type="match status" value="1"/>
</dbReference>
<dbReference type="GO" id="GO:0005886">
    <property type="term" value="C:plasma membrane"/>
    <property type="evidence" value="ECO:0007669"/>
    <property type="project" value="TreeGrafter"/>
</dbReference>
<dbReference type="SUPFAM" id="SSF53901">
    <property type="entry name" value="Thiolase-like"/>
    <property type="match status" value="1"/>
</dbReference>
<dbReference type="OrthoDB" id="9778690at2"/>
<dbReference type="Pfam" id="PF18369">
    <property type="entry name" value="PKS_DE"/>
    <property type="match status" value="1"/>
</dbReference>
<dbReference type="CDD" id="cd00833">
    <property type="entry name" value="PKS"/>
    <property type="match status" value="1"/>
</dbReference>
<reference evidence="6 7" key="1">
    <citation type="submission" date="2016-12" db="EMBL/GenBank/DDBJ databases">
        <title>The draft genome sequence of Actinophytocola sp. 11-183.</title>
        <authorList>
            <person name="Wang W."/>
            <person name="Yuan L."/>
        </authorList>
    </citation>
    <scope>NUCLEOTIDE SEQUENCE [LARGE SCALE GENOMIC DNA]</scope>
    <source>
        <strain evidence="6 7">11-183</strain>
    </source>
</reference>
<evidence type="ECO:0000256" key="1">
    <source>
        <dbReference type="ARBA" id="ARBA00022450"/>
    </source>
</evidence>
<dbReference type="InterPro" id="IPR032821">
    <property type="entry name" value="PKS_assoc"/>
</dbReference>
<name>A0A1Q8BWD8_9PSEU</name>
<dbReference type="GO" id="GO:0031177">
    <property type="term" value="F:phosphopantetheine binding"/>
    <property type="evidence" value="ECO:0007669"/>
    <property type="project" value="InterPro"/>
</dbReference>
<dbReference type="InterPro" id="IPR014030">
    <property type="entry name" value="Ketoacyl_synth_N"/>
</dbReference>
<keyword evidence="4" id="KW-0012">Acyltransferase</keyword>
<dbReference type="Gene3D" id="1.10.1200.10">
    <property type="entry name" value="ACP-like"/>
    <property type="match status" value="1"/>
</dbReference>
<organism evidence="6 7">
    <name type="scientific">Actinophytocola xanthii</name>
    <dbReference type="NCBI Taxonomy" id="1912961"/>
    <lineage>
        <taxon>Bacteria</taxon>
        <taxon>Bacillati</taxon>
        <taxon>Actinomycetota</taxon>
        <taxon>Actinomycetes</taxon>
        <taxon>Pseudonocardiales</taxon>
        <taxon>Pseudonocardiaceae</taxon>
    </lineage>
</organism>
<dbReference type="InterPro" id="IPR020841">
    <property type="entry name" value="PKS_Beta-ketoAc_synthase_dom"/>
</dbReference>
<dbReference type="GO" id="GO:0005737">
    <property type="term" value="C:cytoplasm"/>
    <property type="evidence" value="ECO:0007669"/>
    <property type="project" value="TreeGrafter"/>
</dbReference>
<dbReference type="GO" id="GO:0004315">
    <property type="term" value="F:3-oxoacyl-[acyl-carrier-protein] synthase activity"/>
    <property type="evidence" value="ECO:0007669"/>
    <property type="project" value="InterPro"/>
</dbReference>
<dbReference type="InterPro" id="IPR016036">
    <property type="entry name" value="Malonyl_transacylase_ACP-bd"/>
</dbReference>
<gene>
    <name evidence="6" type="ORF">BU204_36385</name>
</gene>
<dbReference type="GO" id="GO:0004312">
    <property type="term" value="F:fatty acid synthase activity"/>
    <property type="evidence" value="ECO:0007669"/>
    <property type="project" value="TreeGrafter"/>
</dbReference>
<accession>A0A1Q8BWD8</accession>
<dbReference type="InterPro" id="IPR041618">
    <property type="entry name" value="PKS_DE"/>
</dbReference>
<dbReference type="InterPro" id="IPR036736">
    <property type="entry name" value="ACP-like_sf"/>
</dbReference>
<dbReference type="SUPFAM" id="SSF52151">
    <property type="entry name" value="FabD/lysophospholipase-like"/>
    <property type="match status" value="2"/>
</dbReference>
<feature type="non-terminal residue" evidence="6">
    <location>
        <position position="1490"/>
    </location>
</feature>
<dbReference type="InterPro" id="IPR036291">
    <property type="entry name" value="NAD(P)-bd_dom_sf"/>
</dbReference>
<dbReference type="InterPro" id="IPR009081">
    <property type="entry name" value="PP-bd_ACP"/>
</dbReference>
<evidence type="ECO:0000313" key="6">
    <source>
        <dbReference type="EMBL" id="OLF06430.1"/>
    </source>
</evidence>
<keyword evidence="7" id="KW-1185">Reference proteome</keyword>
<dbReference type="InterPro" id="IPR018201">
    <property type="entry name" value="Ketoacyl_synth_AS"/>
</dbReference>
<evidence type="ECO:0000256" key="2">
    <source>
        <dbReference type="ARBA" id="ARBA00022553"/>
    </source>
</evidence>
<comment type="caution">
    <text evidence="6">The sequence shown here is derived from an EMBL/GenBank/DDBJ whole genome shotgun (WGS) entry which is preliminary data.</text>
</comment>
<dbReference type="Pfam" id="PF00109">
    <property type="entry name" value="ketoacyl-synt"/>
    <property type="match status" value="1"/>
</dbReference>
<proteinExistence type="predicted"/>
<dbReference type="GO" id="GO:0071770">
    <property type="term" value="P:DIM/DIP cell wall layer assembly"/>
    <property type="evidence" value="ECO:0007669"/>
    <property type="project" value="TreeGrafter"/>
</dbReference>
<dbReference type="InterPro" id="IPR016039">
    <property type="entry name" value="Thiolase-like"/>
</dbReference>
<dbReference type="FunFam" id="3.40.366.10:FF:000002">
    <property type="entry name" value="Probable polyketide synthase 2"/>
    <property type="match status" value="1"/>
</dbReference>
<evidence type="ECO:0000256" key="3">
    <source>
        <dbReference type="ARBA" id="ARBA00022679"/>
    </source>
</evidence>
<dbReference type="Pfam" id="PF00698">
    <property type="entry name" value="Acyl_transf_1"/>
    <property type="match status" value="2"/>
</dbReference>
<dbReference type="Pfam" id="PF02801">
    <property type="entry name" value="Ketoacyl-synt_C"/>
    <property type="match status" value="1"/>
</dbReference>
<dbReference type="FunFam" id="3.40.47.10:FF:000019">
    <property type="entry name" value="Polyketide synthase type I"/>
    <property type="match status" value="1"/>
</dbReference>
<sequence>MRRTGASDSRAFTDVVRAAVAEVLGVAADAVSPTAPLREAGVDSAGMVRLAAALSVPAWAVWQYPTVAALADHLAGAAEPAPAPAAAGAATTGVEPIAVVGLGCRLPGGIESPAALWDALLSEMDAVRPVPGDRWDVEEWYDEDVAAPGRTTVRRGGFLDDVAGFDAAFFRISPAEAERMDPQQRIALEVAWSALEDARIVPGALAGSRAGVFLGTMWQEYHLATGADPASVGPQSAVGWDTSIVPARIAYALGLQGPAVSVGSACSSSLNAVHLAAHSLRRGESDLALAGGVSLMLHPHTTVAMTKFGGLNPADQCRAFDADAAGYVRGEGCGVLVLRRLSDALRTGDRIYAVLRGSAVNNDGASNGLTAPNPRAQVDVLREAWREAGVAPAKVSYVEAHGTGTALGDVIEAGALGEVFAPGRTAPLLIGSAKTNFGHLEPAAGVLGVLKTVLALHHGELPASLHFDRPNPRIDFAGQRLEVVTGRRDWPQGRFAGVSGFGFGGTNVHLALERATPRPRRLVALAAPTESALRARVGTLLAEPAPAAGGSGHYRAFAAVDRLDELPAGLRVSLDGRARPPLAFCFSGHGGQWVGMGRDLLAEPAFRAALTEVDRALVPVVGWSVLDELVAPSPRLNRTDVVQPALFAIQVALARALAAWGVRPDVVFGQSVGEVAAAVVAGALTTADGALVIGRWSRLVADRAAGSGTVLVCELSAARARRVAGDRLDLAGELAPGQVCLSGGTEAVAEVERELTAAGVRTLRVAIDYPSHSRRLAPLASELAGLLDGVVPAETTIPFVSTVTGAVLPGAELDGAYWARNMCAPMLVAEAVRALPAGTRVVEVAPHPVLRPSLGRALAGGPDVLVTCRRDRPARWSLEDLLGRLWTDGVDVDWAALDGGTSAGPPVPWVLSARTPAGLRAQAAALRDHLTPEASPAEVGFSLATTRTAFEHRAVLLGEDRRALLEALAALADGVETPAVVVGSAGTVDPADPGPVLVFPGQGSQWVGMARELLDTAPVFAARFTQCADALAEFVDWSPVEALADEAALARVDVVQPLLWAVMVSLAELWRAHGVRPAAVVGHSQGEIAAACVAGGLSVRDAALVVALRSAAIARGLAGRGGMASVALPRERLARLVGSLRGRLSVAAANGPGSTVVSGDPETLEELLARCRADGVRAKQIPVDYASHSAQVDAVRAELLDRLAPIRPRSTDVTFLSTVTGEPVDTAELDAAYWYRNLREPVEFHAAVVALASAGHRYFVEASPHPVLTMGVQETGDLVAVGSLRRDDGDLRRFRASVAEAWTRGVPVDWSAAFPGARPVDLPTYRFQRQRYWLDGTRPRPASRPATGDTALWEAVDRGDSEAVLTELDLRPDGSLADLVPALRAWRRRGREEAAVRDWWYEDTWTAVPDPVPPADPGTWLALVPAAGDRVGEVLHGLAEAGLKLVTLDAVADPEELARRCAEAAGEHELAGVVSLLALGPAPRPLHART</sequence>
<dbReference type="Pfam" id="PF00550">
    <property type="entry name" value="PP-binding"/>
    <property type="match status" value="1"/>
</dbReference>
<dbReference type="PROSITE" id="PS52004">
    <property type="entry name" value="KS3_2"/>
    <property type="match status" value="1"/>
</dbReference>
<feature type="domain" description="Ketosynthase family 3 (KS3)" evidence="5">
    <location>
        <begin position="94"/>
        <end position="514"/>
    </location>
</feature>
<dbReference type="SMART" id="SM01294">
    <property type="entry name" value="PKS_PP_betabranch"/>
    <property type="match status" value="1"/>
</dbReference>
<dbReference type="PROSITE" id="PS00606">
    <property type="entry name" value="KS3_1"/>
    <property type="match status" value="1"/>
</dbReference>
<dbReference type="RefSeq" id="WP_158073569.1">
    <property type="nucleotide sequence ID" value="NZ_MSIE01000120.1"/>
</dbReference>
<dbReference type="SUPFAM" id="SSF51735">
    <property type="entry name" value="NAD(P)-binding Rossmann-fold domains"/>
    <property type="match status" value="1"/>
</dbReference>
<dbReference type="SMART" id="SM00825">
    <property type="entry name" value="PKS_KS"/>
    <property type="match status" value="1"/>
</dbReference>
<dbReference type="Gene3D" id="6.10.140.1830">
    <property type="match status" value="1"/>
</dbReference>
<keyword evidence="1" id="KW-0596">Phosphopantetheine</keyword>
<dbReference type="SUPFAM" id="SSF47336">
    <property type="entry name" value="ACP-like"/>
    <property type="match status" value="1"/>
</dbReference>
<dbReference type="Pfam" id="PF22621">
    <property type="entry name" value="CurL-like_PKS_C"/>
    <property type="match status" value="1"/>
</dbReference>
<protein>
    <recommendedName>
        <fullName evidence="5">Ketosynthase family 3 (KS3) domain-containing protein</fullName>
    </recommendedName>
</protein>
<keyword evidence="3" id="KW-0808">Transferase</keyword>
<dbReference type="Gene3D" id="3.40.366.10">
    <property type="entry name" value="Malonyl-Coenzyme A Acyl Carrier Protein, domain 2"/>
    <property type="match status" value="2"/>
</dbReference>
<dbReference type="InterPro" id="IPR020806">
    <property type="entry name" value="PKS_PP-bd"/>
</dbReference>
<dbReference type="Gene3D" id="3.30.70.3290">
    <property type="match status" value="1"/>
</dbReference>
<dbReference type="InterPro" id="IPR001227">
    <property type="entry name" value="Ac_transferase_dom_sf"/>
</dbReference>
<evidence type="ECO:0000313" key="7">
    <source>
        <dbReference type="Proteomes" id="UP000185596"/>
    </source>
</evidence>
<dbReference type="InterPro" id="IPR014043">
    <property type="entry name" value="Acyl_transferase_dom"/>
</dbReference>
<dbReference type="SUPFAM" id="SSF55048">
    <property type="entry name" value="Probable ACP-binding domain of malonyl-CoA ACP transacylase"/>
    <property type="match status" value="1"/>
</dbReference>
<dbReference type="InterPro" id="IPR050091">
    <property type="entry name" value="PKS_NRPS_Biosynth_Enz"/>
</dbReference>
<dbReference type="PANTHER" id="PTHR43775:SF37">
    <property type="entry name" value="SI:DKEY-61P9.11"/>
    <property type="match status" value="1"/>
</dbReference>
<dbReference type="InterPro" id="IPR016035">
    <property type="entry name" value="Acyl_Trfase/lysoPLipase"/>
</dbReference>
<dbReference type="GO" id="GO:0006633">
    <property type="term" value="P:fatty acid biosynthetic process"/>
    <property type="evidence" value="ECO:0007669"/>
    <property type="project" value="InterPro"/>
</dbReference>
<dbReference type="Pfam" id="PF16197">
    <property type="entry name" value="KAsynt_C_assoc"/>
    <property type="match status" value="1"/>
</dbReference>
<dbReference type="STRING" id="1912961.BU204_36385"/>
<dbReference type="Gene3D" id="3.40.47.10">
    <property type="match status" value="1"/>
</dbReference>
<dbReference type="EMBL" id="MSIE01000120">
    <property type="protein sequence ID" value="OLF06430.1"/>
    <property type="molecule type" value="Genomic_DNA"/>
</dbReference>
<dbReference type="SMART" id="SM00823">
    <property type="entry name" value="PKS_PP"/>
    <property type="match status" value="1"/>
</dbReference>
<keyword evidence="2" id="KW-0597">Phosphoprotein</keyword>